<evidence type="ECO:0000313" key="2">
    <source>
        <dbReference type="EMBL" id="ANE83365.1"/>
    </source>
</evidence>
<keyword evidence="1" id="KW-0812">Transmembrane</keyword>
<name>A0A172UWF8_9MYCO</name>
<dbReference type="EMBL" id="CP015597">
    <property type="protein sequence ID" value="ANE83365.1"/>
    <property type="molecule type" value="Genomic_DNA"/>
</dbReference>
<geneLocation type="plasmid" evidence="3">
    <name>pmyc1</name>
</geneLocation>
<keyword evidence="3" id="KW-1185">Reference proteome</keyword>
<gene>
    <name evidence="2" type="ORF">A7U43_27970</name>
</gene>
<keyword evidence="2" id="KW-0614">Plasmid</keyword>
<protein>
    <submittedName>
        <fullName evidence="2">Uncharacterized protein</fullName>
    </submittedName>
</protein>
<dbReference type="KEGG" id="madi:A7U43_27970"/>
<evidence type="ECO:0000313" key="3">
    <source>
        <dbReference type="Proteomes" id="UP000077143"/>
    </source>
</evidence>
<dbReference type="Proteomes" id="UP000077143">
    <property type="component" value="Plasmid pMYC1"/>
</dbReference>
<keyword evidence="1" id="KW-1133">Transmembrane helix</keyword>
<organism evidence="2 3">
    <name type="scientific">Mycobacterium adipatum</name>
    <dbReference type="NCBI Taxonomy" id="1682113"/>
    <lineage>
        <taxon>Bacteria</taxon>
        <taxon>Bacillati</taxon>
        <taxon>Actinomycetota</taxon>
        <taxon>Actinomycetes</taxon>
        <taxon>Mycobacteriales</taxon>
        <taxon>Mycobacteriaceae</taxon>
        <taxon>Mycobacterium</taxon>
    </lineage>
</organism>
<dbReference type="AlphaFoldDB" id="A0A172UWF8"/>
<evidence type="ECO:0000256" key="1">
    <source>
        <dbReference type="SAM" id="Phobius"/>
    </source>
</evidence>
<reference evidence="2 3" key="1">
    <citation type="submission" date="2016-05" db="EMBL/GenBank/DDBJ databases">
        <title>Complete genome sequence of a phthalic acid esters degrading Mycobacterium sp. YC-RL4.</title>
        <authorList>
            <person name="Ren L."/>
            <person name="Fan S."/>
            <person name="Ruth N."/>
            <person name="Jia Y."/>
            <person name="Wang J."/>
            <person name="Qiao C."/>
        </authorList>
    </citation>
    <scope>NUCLEOTIDE SEQUENCE [LARGE SCALE GENOMIC DNA]</scope>
    <source>
        <strain evidence="2 3">YC-RL4</strain>
        <plasmid evidence="3">pmyc1</plasmid>
    </source>
</reference>
<sequence>MQHSPCEVTRPQLLRLYAANLASAFIMGITVAAPITGAASMVALGASCLSEAGCSAPTFVDQLVPVIGVTAWALTSVNVGVLQIRTLRRMASVRPSPKLPIR</sequence>
<feature type="transmembrane region" description="Helical" evidence="1">
    <location>
        <begin position="63"/>
        <end position="84"/>
    </location>
</feature>
<proteinExistence type="predicted"/>
<dbReference type="OrthoDB" id="9866818at2"/>
<keyword evidence="1" id="KW-0472">Membrane</keyword>
<accession>A0A172UWF8</accession>
<feature type="transmembrane region" description="Helical" evidence="1">
    <location>
        <begin position="21"/>
        <end position="43"/>
    </location>
</feature>